<evidence type="ECO:0000256" key="4">
    <source>
        <dbReference type="ARBA" id="ARBA00022679"/>
    </source>
</evidence>
<dbReference type="STRING" id="869212.Turpa_4133"/>
<dbReference type="EMBL" id="CP002959">
    <property type="protein sequence ID" value="AFM14766.1"/>
    <property type="molecule type" value="Genomic_DNA"/>
</dbReference>
<dbReference type="GO" id="GO:0005829">
    <property type="term" value="C:cytosol"/>
    <property type="evidence" value="ECO:0007669"/>
    <property type="project" value="TreeGrafter"/>
</dbReference>
<evidence type="ECO:0000259" key="11">
    <source>
        <dbReference type="PROSITE" id="PS51855"/>
    </source>
</evidence>
<comment type="catalytic activity">
    <reaction evidence="8 10">
        <text>(6R)-10-formyltetrahydrofolate + 5-amino-1-(5-phospho-beta-D-ribosyl)imidazole-4-carboxamide = 5-formamido-1-(5-phospho-D-ribosyl)imidazole-4-carboxamide + (6S)-5,6,7,8-tetrahydrofolate</text>
        <dbReference type="Rhea" id="RHEA:22192"/>
        <dbReference type="ChEBI" id="CHEBI:57453"/>
        <dbReference type="ChEBI" id="CHEBI:58467"/>
        <dbReference type="ChEBI" id="CHEBI:58475"/>
        <dbReference type="ChEBI" id="CHEBI:195366"/>
        <dbReference type="EC" id="2.1.2.3"/>
    </reaction>
</comment>
<dbReference type="EC" id="2.1.2.3" evidence="10"/>
<evidence type="ECO:0000256" key="10">
    <source>
        <dbReference type="HAMAP-Rule" id="MF_00139"/>
    </source>
</evidence>
<evidence type="ECO:0000256" key="5">
    <source>
        <dbReference type="ARBA" id="ARBA00022755"/>
    </source>
</evidence>
<dbReference type="InterPro" id="IPR016193">
    <property type="entry name" value="Cytidine_deaminase-like"/>
</dbReference>
<dbReference type="HAMAP" id="MF_00139">
    <property type="entry name" value="PurH"/>
    <property type="match status" value="1"/>
</dbReference>
<gene>
    <name evidence="10" type="primary">purH</name>
    <name evidence="12" type="ordered locus">Turpa_4133</name>
</gene>
<dbReference type="HOGENOM" id="CLU_016316_5_2_12"/>
<accession>I4BBV9</accession>
<evidence type="ECO:0000256" key="9">
    <source>
        <dbReference type="ARBA" id="ARBA00050687"/>
    </source>
</evidence>
<evidence type="ECO:0000256" key="1">
    <source>
        <dbReference type="ARBA" id="ARBA00004844"/>
    </source>
</evidence>
<dbReference type="SUPFAM" id="SSF52335">
    <property type="entry name" value="Methylglyoxal synthase-like"/>
    <property type="match status" value="1"/>
</dbReference>
<dbReference type="SMART" id="SM00851">
    <property type="entry name" value="MGS"/>
    <property type="match status" value="1"/>
</dbReference>
<dbReference type="Gene3D" id="3.40.50.1380">
    <property type="entry name" value="Methylglyoxal synthase-like domain"/>
    <property type="match status" value="1"/>
</dbReference>
<feature type="domain" description="MGS-like" evidence="11">
    <location>
        <begin position="1"/>
        <end position="150"/>
    </location>
</feature>
<evidence type="ECO:0000256" key="7">
    <source>
        <dbReference type="ARBA" id="ARBA00023268"/>
    </source>
</evidence>
<dbReference type="SMART" id="SM00798">
    <property type="entry name" value="AICARFT_IMPCHas"/>
    <property type="match status" value="1"/>
</dbReference>
<dbReference type="Gene3D" id="3.40.140.20">
    <property type="match status" value="2"/>
</dbReference>
<dbReference type="UniPathway" id="UPA00074">
    <property type="reaction ID" value="UER00133"/>
</dbReference>
<dbReference type="FunFam" id="3.40.50.1380:FF:000001">
    <property type="entry name" value="Bifunctional purine biosynthesis protein PurH"/>
    <property type="match status" value="1"/>
</dbReference>
<dbReference type="PANTHER" id="PTHR11692:SF0">
    <property type="entry name" value="BIFUNCTIONAL PURINE BIOSYNTHESIS PROTEIN ATIC"/>
    <property type="match status" value="1"/>
</dbReference>
<proteinExistence type="inferred from homology"/>
<dbReference type="PROSITE" id="PS51855">
    <property type="entry name" value="MGS"/>
    <property type="match status" value="1"/>
</dbReference>
<comment type="pathway">
    <text evidence="2 10">Purine metabolism; IMP biosynthesis via de novo pathway; 5-formamido-1-(5-phospho-D-ribosyl)imidazole-4-carboxamide from 5-amino-1-(5-phospho-D-ribosyl)imidazole-4-carboxamide (10-formyl THF route): step 1/1.</text>
</comment>
<dbReference type="RefSeq" id="WP_014805241.1">
    <property type="nucleotide sequence ID" value="NC_018020.1"/>
</dbReference>
<dbReference type="InterPro" id="IPR002695">
    <property type="entry name" value="PurH-like"/>
</dbReference>
<dbReference type="PIRSF" id="PIRSF000414">
    <property type="entry name" value="AICARFT_IMPCHas"/>
    <property type="match status" value="1"/>
</dbReference>
<evidence type="ECO:0000256" key="3">
    <source>
        <dbReference type="ARBA" id="ARBA00007667"/>
    </source>
</evidence>
<protein>
    <recommendedName>
        <fullName evidence="10">Bifunctional purine biosynthesis protein PurH</fullName>
    </recommendedName>
    <domain>
        <recommendedName>
            <fullName evidence="10">Phosphoribosylaminoimidazolecarboxamide formyltransferase</fullName>
            <ecNumber evidence="10">2.1.2.3</ecNumber>
        </recommendedName>
        <alternativeName>
            <fullName evidence="10">AICAR transformylase</fullName>
        </alternativeName>
    </domain>
    <domain>
        <recommendedName>
            <fullName evidence="10">IMP cyclohydrolase</fullName>
            <ecNumber evidence="10">3.5.4.10</ecNumber>
        </recommendedName>
        <alternativeName>
            <fullName evidence="10">ATIC</fullName>
        </alternativeName>
        <alternativeName>
            <fullName evidence="10">IMP synthase</fullName>
        </alternativeName>
        <alternativeName>
            <fullName evidence="10">Inosinicase</fullName>
        </alternativeName>
    </domain>
</protein>
<comment type="domain">
    <text evidence="10">The IMP cyclohydrolase activity resides in the N-terminal region.</text>
</comment>
<dbReference type="SUPFAM" id="SSF53927">
    <property type="entry name" value="Cytidine deaminase-like"/>
    <property type="match status" value="1"/>
</dbReference>
<evidence type="ECO:0000256" key="8">
    <source>
        <dbReference type="ARBA" id="ARBA00050488"/>
    </source>
</evidence>
<dbReference type="OrthoDB" id="9802065at2"/>
<dbReference type="Proteomes" id="UP000006048">
    <property type="component" value="Chromosome"/>
</dbReference>
<dbReference type="Pfam" id="PF02142">
    <property type="entry name" value="MGS"/>
    <property type="match status" value="1"/>
</dbReference>
<dbReference type="AlphaFoldDB" id="I4BBV9"/>
<dbReference type="InterPro" id="IPR024051">
    <property type="entry name" value="AICAR_Tfase_dup_dom_sf"/>
</dbReference>
<evidence type="ECO:0000313" key="13">
    <source>
        <dbReference type="Proteomes" id="UP000006048"/>
    </source>
</evidence>
<dbReference type="FunFam" id="3.40.140.20:FF:000001">
    <property type="entry name" value="Bifunctional purine biosynthesis protein PurH"/>
    <property type="match status" value="1"/>
</dbReference>
<keyword evidence="5 10" id="KW-0658">Purine biosynthesis</keyword>
<reference evidence="12 13" key="1">
    <citation type="submission" date="2012-06" db="EMBL/GenBank/DDBJ databases">
        <title>The complete chromosome of genome of Turneriella parva DSM 21527.</title>
        <authorList>
            <consortium name="US DOE Joint Genome Institute (JGI-PGF)"/>
            <person name="Lucas S."/>
            <person name="Han J."/>
            <person name="Lapidus A."/>
            <person name="Bruce D."/>
            <person name="Goodwin L."/>
            <person name="Pitluck S."/>
            <person name="Peters L."/>
            <person name="Kyrpides N."/>
            <person name="Mavromatis K."/>
            <person name="Ivanova N."/>
            <person name="Mikhailova N."/>
            <person name="Chertkov O."/>
            <person name="Detter J.C."/>
            <person name="Tapia R."/>
            <person name="Han C."/>
            <person name="Land M."/>
            <person name="Hauser L."/>
            <person name="Markowitz V."/>
            <person name="Cheng J.-F."/>
            <person name="Hugenholtz P."/>
            <person name="Woyke T."/>
            <person name="Wu D."/>
            <person name="Gronow S."/>
            <person name="Wellnitz S."/>
            <person name="Brambilla E."/>
            <person name="Klenk H.-P."/>
            <person name="Eisen J.A."/>
        </authorList>
    </citation>
    <scope>NUCLEOTIDE SEQUENCE [LARGE SCALE GENOMIC DNA]</scope>
    <source>
        <strain evidence="13">ATCC BAA-1111 / DSM 21527 / NCTC 11395 / H</strain>
    </source>
</reference>
<evidence type="ECO:0000313" key="12">
    <source>
        <dbReference type="EMBL" id="AFM14766.1"/>
    </source>
</evidence>
<organism evidence="12 13">
    <name type="scientific">Turneriella parva (strain ATCC BAA-1111 / DSM 21527 / NCTC 11395 / H)</name>
    <name type="common">Leptospira parva</name>
    <dbReference type="NCBI Taxonomy" id="869212"/>
    <lineage>
        <taxon>Bacteria</taxon>
        <taxon>Pseudomonadati</taxon>
        <taxon>Spirochaetota</taxon>
        <taxon>Spirochaetia</taxon>
        <taxon>Leptospirales</taxon>
        <taxon>Leptospiraceae</taxon>
        <taxon>Turneriella</taxon>
    </lineage>
</organism>
<sequence>MNNLVPLRRALVSVSDKTSLKEFAAKLDALGVEIYSTGGTLKFLRDQGIKAVAVEDYTGFPEMMDGRVKTLHPKVHGGFLARRDLQSHLEAARQHDIKLFDLVVINLYPFEAVTAKADTSFEEAVENIDIGGPAMVRSAAKNAASVAIVVSADQYAEVTAELDQHQGATTLALREKLRLAAYRRTAAYDSAIAAYLEEKNGSQAMRLSLVEKQGLRYGENPHQKASYLVEVGKDVPWKQLAGKELSFNNILDLDIAIRLAADFAEPVCAIFKHTNPCGVATGDDQAQILQYAMDADPVSFFGGIVVFNRPLEKAAAEKLAPHFFELIIAPEFAEGSFEILAAKKNLRLITVDFARLEAAKTKDLRSVPGAGGYLLQDQDLPLWNESDIKLVSKAPADAQTMKDLAFASRVAKFVKSNSVVFASGGRSLAIGAGQMSRIDSIRIAEIKAADAKLSLKGSVMASEAFFPFRDSVDTCAKMGVRAIVQPGGSIKDAESIAAADEHGMVLLFSGMRHFRH</sequence>
<dbReference type="PATRIC" id="fig|869212.3.peg.4174"/>
<comment type="pathway">
    <text evidence="1 10">Purine metabolism; IMP biosynthesis via de novo pathway; IMP from 5-formamido-1-(5-phospho-D-ribosyl)imidazole-4-carboxamide: step 1/1.</text>
</comment>
<dbReference type="EC" id="3.5.4.10" evidence="10"/>
<keyword evidence="4 10" id="KW-0808">Transferase</keyword>
<dbReference type="InterPro" id="IPR011607">
    <property type="entry name" value="MGS-like_dom"/>
</dbReference>
<dbReference type="KEGG" id="tpx:Turpa_4133"/>
<keyword evidence="6 10" id="KW-0378">Hydrolase</keyword>
<dbReference type="CDD" id="cd01421">
    <property type="entry name" value="IMPCH"/>
    <property type="match status" value="1"/>
</dbReference>
<dbReference type="Pfam" id="PF01808">
    <property type="entry name" value="AICARFT_IMPCHas"/>
    <property type="match status" value="1"/>
</dbReference>
<dbReference type="NCBIfam" id="TIGR00355">
    <property type="entry name" value="purH"/>
    <property type="match status" value="1"/>
</dbReference>
<dbReference type="GO" id="GO:0003937">
    <property type="term" value="F:IMP cyclohydrolase activity"/>
    <property type="evidence" value="ECO:0007669"/>
    <property type="project" value="UniProtKB-UniRule"/>
</dbReference>
<dbReference type="NCBIfam" id="NF002049">
    <property type="entry name" value="PRK00881.1"/>
    <property type="match status" value="1"/>
</dbReference>
<evidence type="ECO:0000256" key="6">
    <source>
        <dbReference type="ARBA" id="ARBA00022801"/>
    </source>
</evidence>
<dbReference type="InterPro" id="IPR036914">
    <property type="entry name" value="MGS-like_dom_sf"/>
</dbReference>
<evidence type="ECO:0000256" key="2">
    <source>
        <dbReference type="ARBA" id="ARBA00004954"/>
    </source>
</evidence>
<dbReference type="GO" id="GO:0006189">
    <property type="term" value="P:'de novo' IMP biosynthetic process"/>
    <property type="evidence" value="ECO:0007669"/>
    <property type="project" value="UniProtKB-UniRule"/>
</dbReference>
<dbReference type="GO" id="GO:0004643">
    <property type="term" value="F:phosphoribosylaminoimidazolecarboxamide formyltransferase activity"/>
    <property type="evidence" value="ECO:0007669"/>
    <property type="project" value="UniProtKB-UniRule"/>
</dbReference>
<comment type="catalytic activity">
    <reaction evidence="9 10">
        <text>IMP + H2O = 5-formamido-1-(5-phospho-D-ribosyl)imidazole-4-carboxamide</text>
        <dbReference type="Rhea" id="RHEA:18445"/>
        <dbReference type="ChEBI" id="CHEBI:15377"/>
        <dbReference type="ChEBI" id="CHEBI:58053"/>
        <dbReference type="ChEBI" id="CHEBI:58467"/>
        <dbReference type="EC" id="3.5.4.10"/>
    </reaction>
</comment>
<comment type="similarity">
    <text evidence="3 10">Belongs to the PurH family.</text>
</comment>
<keyword evidence="7 10" id="KW-0511">Multifunctional enzyme</keyword>
<dbReference type="PANTHER" id="PTHR11692">
    <property type="entry name" value="BIFUNCTIONAL PURINE BIOSYNTHESIS PROTEIN PURH"/>
    <property type="match status" value="1"/>
</dbReference>
<keyword evidence="13" id="KW-1185">Reference proteome</keyword>
<name>I4BBV9_TURPD</name>